<dbReference type="EMBL" id="UOFZ01000178">
    <property type="protein sequence ID" value="VAX14562.1"/>
    <property type="molecule type" value="Genomic_DNA"/>
</dbReference>
<reference evidence="2" key="1">
    <citation type="submission" date="2018-06" db="EMBL/GenBank/DDBJ databases">
        <authorList>
            <person name="Zhirakovskaya E."/>
        </authorList>
    </citation>
    <scope>NUCLEOTIDE SEQUENCE</scope>
</reference>
<gene>
    <name evidence="2" type="ORF">MNBD_GAMMA24-2731</name>
</gene>
<evidence type="ECO:0000259" key="1">
    <source>
        <dbReference type="PROSITE" id="PS51352"/>
    </source>
</evidence>
<accession>A0A3B1BEM0</accession>
<proteinExistence type="predicted"/>
<evidence type="ECO:0000313" key="2">
    <source>
        <dbReference type="EMBL" id="VAX14562.1"/>
    </source>
</evidence>
<dbReference type="Pfam" id="PF00578">
    <property type="entry name" value="AhpC-TSA"/>
    <property type="match status" value="1"/>
</dbReference>
<dbReference type="InterPro" id="IPR017937">
    <property type="entry name" value="Thioredoxin_CS"/>
</dbReference>
<dbReference type="PANTHER" id="PTHR42852">
    <property type="entry name" value="THIOL:DISULFIDE INTERCHANGE PROTEIN DSBE"/>
    <property type="match status" value="1"/>
</dbReference>
<dbReference type="PROSITE" id="PS00194">
    <property type="entry name" value="THIOREDOXIN_1"/>
    <property type="match status" value="1"/>
</dbReference>
<dbReference type="GO" id="GO:0016209">
    <property type="term" value="F:antioxidant activity"/>
    <property type="evidence" value="ECO:0007669"/>
    <property type="project" value="InterPro"/>
</dbReference>
<dbReference type="CDD" id="cd02966">
    <property type="entry name" value="TlpA_like_family"/>
    <property type="match status" value="1"/>
</dbReference>
<dbReference type="SUPFAM" id="SSF52833">
    <property type="entry name" value="Thioredoxin-like"/>
    <property type="match status" value="1"/>
</dbReference>
<sequence length="182" mass="20381">MNRPAPVLFLVLIIVISAAGGFYAQHLYSSHPRDVIDAASNNQSHPHRPDFSLPDLDGKLQSINNWNGNVIVVNFWASWCPPCRREMPSFIRLYKNYQKQGFVILGIALDDPQSVRKFLDPIGINYPILLGEEAGIKISNAYGNELGALPFTVVIDRKGRIIRSHPGELSYQQIEAMITPLL</sequence>
<feature type="domain" description="Thioredoxin" evidence="1">
    <location>
        <begin position="42"/>
        <end position="182"/>
    </location>
</feature>
<dbReference type="PANTHER" id="PTHR42852:SF13">
    <property type="entry name" value="PROTEIN DIPZ"/>
    <property type="match status" value="1"/>
</dbReference>
<dbReference type="InterPro" id="IPR050553">
    <property type="entry name" value="Thioredoxin_ResA/DsbE_sf"/>
</dbReference>
<dbReference type="Gene3D" id="3.40.30.10">
    <property type="entry name" value="Glutaredoxin"/>
    <property type="match status" value="1"/>
</dbReference>
<dbReference type="PROSITE" id="PS51352">
    <property type="entry name" value="THIOREDOXIN_2"/>
    <property type="match status" value="1"/>
</dbReference>
<dbReference type="InterPro" id="IPR013766">
    <property type="entry name" value="Thioredoxin_domain"/>
</dbReference>
<dbReference type="GO" id="GO:0016491">
    <property type="term" value="F:oxidoreductase activity"/>
    <property type="evidence" value="ECO:0007669"/>
    <property type="project" value="InterPro"/>
</dbReference>
<dbReference type="InterPro" id="IPR036249">
    <property type="entry name" value="Thioredoxin-like_sf"/>
</dbReference>
<protein>
    <recommendedName>
        <fullName evidence="1">Thioredoxin domain-containing protein</fullName>
    </recommendedName>
</protein>
<name>A0A3B1BEM0_9ZZZZ</name>
<dbReference type="AlphaFoldDB" id="A0A3B1BEM0"/>
<organism evidence="2">
    <name type="scientific">hydrothermal vent metagenome</name>
    <dbReference type="NCBI Taxonomy" id="652676"/>
    <lineage>
        <taxon>unclassified sequences</taxon>
        <taxon>metagenomes</taxon>
        <taxon>ecological metagenomes</taxon>
    </lineage>
</organism>
<dbReference type="InterPro" id="IPR000866">
    <property type="entry name" value="AhpC/TSA"/>
</dbReference>